<evidence type="ECO:0000313" key="3">
    <source>
        <dbReference type="EMBL" id="KAJ3051694.1"/>
    </source>
</evidence>
<evidence type="ECO:0000256" key="2">
    <source>
        <dbReference type="SAM" id="SignalP"/>
    </source>
</evidence>
<name>A0AAD5SBU7_9FUNG</name>
<dbReference type="Gene3D" id="3.40.33.10">
    <property type="entry name" value="CAP"/>
    <property type="match status" value="1"/>
</dbReference>
<protein>
    <submittedName>
        <fullName evidence="3">Uncharacterized protein</fullName>
    </submittedName>
</protein>
<feature type="region of interest" description="Disordered" evidence="1">
    <location>
        <begin position="38"/>
        <end position="58"/>
    </location>
</feature>
<sequence>MKFLALLTLALATVASAAPAPEPAVVVKTVVVKVAAGSSTSKPSSSSSTSYGGTSSAFSSSFKKATIDGHNNARAATGKKMPKLVWSDKRANHACQCAKKWSALNGVSDCTVAQNSWKHSKHVTDVDAIKGAITSFVAEKKCEYLSRKEKRDDGRKQG</sequence>
<dbReference type="Proteomes" id="UP001212841">
    <property type="component" value="Unassembled WGS sequence"/>
</dbReference>
<dbReference type="SUPFAM" id="SSF55797">
    <property type="entry name" value="PR-1-like"/>
    <property type="match status" value="1"/>
</dbReference>
<dbReference type="EMBL" id="JADGJD010000367">
    <property type="protein sequence ID" value="KAJ3051694.1"/>
    <property type="molecule type" value="Genomic_DNA"/>
</dbReference>
<dbReference type="AlphaFoldDB" id="A0AAD5SBU7"/>
<accession>A0AAD5SBU7</accession>
<comment type="caution">
    <text evidence="3">The sequence shown here is derived from an EMBL/GenBank/DDBJ whole genome shotgun (WGS) entry which is preliminary data.</text>
</comment>
<evidence type="ECO:0000256" key="1">
    <source>
        <dbReference type="SAM" id="MobiDB-lite"/>
    </source>
</evidence>
<evidence type="ECO:0000313" key="4">
    <source>
        <dbReference type="Proteomes" id="UP001212841"/>
    </source>
</evidence>
<keyword evidence="2" id="KW-0732">Signal</keyword>
<feature type="signal peptide" evidence="2">
    <location>
        <begin position="1"/>
        <end position="17"/>
    </location>
</feature>
<organism evidence="3 4">
    <name type="scientific">Rhizophlyctis rosea</name>
    <dbReference type="NCBI Taxonomy" id="64517"/>
    <lineage>
        <taxon>Eukaryota</taxon>
        <taxon>Fungi</taxon>
        <taxon>Fungi incertae sedis</taxon>
        <taxon>Chytridiomycota</taxon>
        <taxon>Chytridiomycota incertae sedis</taxon>
        <taxon>Chytridiomycetes</taxon>
        <taxon>Rhizophlyctidales</taxon>
        <taxon>Rhizophlyctidaceae</taxon>
        <taxon>Rhizophlyctis</taxon>
    </lineage>
</organism>
<reference evidence="3" key="1">
    <citation type="submission" date="2020-05" db="EMBL/GenBank/DDBJ databases">
        <title>Phylogenomic resolution of chytrid fungi.</title>
        <authorList>
            <person name="Stajich J.E."/>
            <person name="Amses K."/>
            <person name="Simmons R."/>
            <person name="Seto K."/>
            <person name="Myers J."/>
            <person name="Bonds A."/>
            <person name="Quandt C.A."/>
            <person name="Barry K."/>
            <person name="Liu P."/>
            <person name="Grigoriev I."/>
            <person name="Longcore J.E."/>
            <person name="James T.Y."/>
        </authorList>
    </citation>
    <scope>NUCLEOTIDE SEQUENCE</scope>
    <source>
        <strain evidence="3">JEL0318</strain>
    </source>
</reference>
<keyword evidence="4" id="KW-1185">Reference proteome</keyword>
<feature type="chain" id="PRO_5042210793" evidence="2">
    <location>
        <begin position="18"/>
        <end position="158"/>
    </location>
</feature>
<gene>
    <name evidence="3" type="ORF">HK097_007282</name>
</gene>
<proteinExistence type="predicted"/>
<dbReference type="InterPro" id="IPR035940">
    <property type="entry name" value="CAP_sf"/>
</dbReference>